<comment type="caution">
    <text evidence="2">The sequence shown here is derived from an EMBL/GenBank/DDBJ whole genome shotgun (WGS) entry which is preliminary data.</text>
</comment>
<evidence type="ECO:0000313" key="2">
    <source>
        <dbReference type="EMBL" id="KAF4453920.1"/>
    </source>
</evidence>
<dbReference type="Proteomes" id="UP000605986">
    <property type="component" value="Unassembled WGS sequence"/>
</dbReference>
<evidence type="ECO:0000313" key="3">
    <source>
        <dbReference type="Proteomes" id="UP000605986"/>
    </source>
</evidence>
<accession>A0A8H4KPP2</accession>
<evidence type="ECO:0008006" key="4">
    <source>
        <dbReference type="Google" id="ProtNLM"/>
    </source>
</evidence>
<sequence>MSTESYERQTVNIPSTKDQPAPVPGYELDDRSTAALKDLQAGDLLQMVVDHEEEMIEYADLNRQVEPGALAKYFEAPTVKKFAFYRHPGSGAVILIWTRFPATTSTKTTRVQLRMKRDLTWYAGKEGVKTVYPLQVYSQKDVTSELLEEAIAPSTDKNES</sequence>
<dbReference type="OrthoDB" id="10006997at2759"/>
<feature type="compositionally biased region" description="Polar residues" evidence="1">
    <location>
        <begin position="1"/>
        <end position="18"/>
    </location>
</feature>
<proteinExistence type="predicted"/>
<feature type="region of interest" description="Disordered" evidence="1">
    <location>
        <begin position="1"/>
        <end position="24"/>
    </location>
</feature>
<name>A0A8H4KPP2_9HYPO</name>
<keyword evidence="3" id="KW-1185">Reference proteome</keyword>
<reference evidence="2" key="1">
    <citation type="submission" date="2020-01" db="EMBL/GenBank/DDBJ databases">
        <title>Identification and distribution of gene clusters putatively required for synthesis of sphingolipid metabolism inhibitors in phylogenetically diverse species of the filamentous fungus Fusarium.</title>
        <authorList>
            <person name="Kim H.-S."/>
            <person name="Busman M."/>
            <person name="Brown D.W."/>
            <person name="Divon H."/>
            <person name="Uhlig S."/>
            <person name="Proctor R.H."/>
        </authorList>
    </citation>
    <scope>NUCLEOTIDE SEQUENCE</scope>
    <source>
        <strain evidence="2">NRRL 53441</strain>
    </source>
</reference>
<evidence type="ECO:0000256" key="1">
    <source>
        <dbReference type="SAM" id="MobiDB-lite"/>
    </source>
</evidence>
<organism evidence="2 3">
    <name type="scientific">Fusarium austroafricanum</name>
    <dbReference type="NCBI Taxonomy" id="2364996"/>
    <lineage>
        <taxon>Eukaryota</taxon>
        <taxon>Fungi</taxon>
        <taxon>Dikarya</taxon>
        <taxon>Ascomycota</taxon>
        <taxon>Pezizomycotina</taxon>
        <taxon>Sordariomycetes</taxon>
        <taxon>Hypocreomycetidae</taxon>
        <taxon>Hypocreales</taxon>
        <taxon>Nectriaceae</taxon>
        <taxon>Fusarium</taxon>
        <taxon>Fusarium concolor species complex</taxon>
    </lineage>
</organism>
<gene>
    <name evidence="2" type="ORF">F53441_3445</name>
</gene>
<protein>
    <recommendedName>
        <fullName evidence="4">ADF-H domain-containing protein</fullName>
    </recommendedName>
</protein>
<dbReference type="AlphaFoldDB" id="A0A8H4KPP2"/>
<dbReference type="EMBL" id="JAADJG010000139">
    <property type="protein sequence ID" value="KAF4453920.1"/>
    <property type="molecule type" value="Genomic_DNA"/>
</dbReference>